<sequence length="214" mass="24677">MTESKYPEYVNKMFEFKLKIQHLKPVDRDSGKRHVPTPDGIAAFLGLLNENAKTYKSEQSSIPDPEKKPTAEPTKPQTQDANEANAKLRRQLIEWNPEKDPQITGDPYKTVFIGRLDYNIDEIELNKKFSMFGEVEHVRVVRDKTSQKSKGYAFAVYKNKQEAQLAFQRGNGMIINDRKIVVDVERGRVVKNWKPRRLAGGLGGRHYTSRLKWS</sequence>
<proteinExistence type="predicted"/>
<accession>A0ACB5T1T1</accession>
<dbReference type="Proteomes" id="UP001165064">
    <property type="component" value="Unassembled WGS sequence"/>
</dbReference>
<evidence type="ECO:0000313" key="2">
    <source>
        <dbReference type="Proteomes" id="UP001165064"/>
    </source>
</evidence>
<comment type="caution">
    <text evidence="1">The sequence shown here is derived from an EMBL/GenBank/DDBJ whole genome shotgun (WGS) entry which is preliminary data.</text>
</comment>
<organism evidence="1 2">
    <name type="scientific">Ambrosiozyma monospora</name>
    <name type="common">Yeast</name>
    <name type="synonym">Endomycopsis monosporus</name>
    <dbReference type="NCBI Taxonomy" id="43982"/>
    <lineage>
        <taxon>Eukaryota</taxon>
        <taxon>Fungi</taxon>
        <taxon>Dikarya</taxon>
        <taxon>Ascomycota</taxon>
        <taxon>Saccharomycotina</taxon>
        <taxon>Pichiomycetes</taxon>
        <taxon>Pichiales</taxon>
        <taxon>Pichiaceae</taxon>
        <taxon>Ambrosiozyma</taxon>
    </lineage>
</organism>
<gene>
    <name evidence="1" type="ORF">Amon02_000370100</name>
</gene>
<protein>
    <submittedName>
        <fullName evidence="1">Unnamed protein product</fullName>
    </submittedName>
</protein>
<evidence type="ECO:0000313" key="1">
    <source>
        <dbReference type="EMBL" id="GME78974.1"/>
    </source>
</evidence>
<keyword evidence="2" id="KW-1185">Reference proteome</keyword>
<name>A0ACB5T1T1_AMBMO</name>
<reference evidence="1" key="1">
    <citation type="submission" date="2023-04" db="EMBL/GenBank/DDBJ databases">
        <title>Ambrosiozyma monospora NBRC 10751.</title>
        <authorList>
            <person name="Ichikawa N."/>
            <person name="Sato H."/>
            <person name="Tonouchi N."/>
        </authorList>
    </citation>
    <scope>NUCLEOTIDE SEQUENCE</scope>
    <source>
        <strain evidence="1">NBRC 10751</strain>
    </source>
</reference>
<dbReference type="EMBL" id="BSXS01002392">
    <property type="protein sequence ID" value="GME78974.1"/>
    <property type="molecule type" value="Genomic_DNA"/>
</dbReference>